<feature type="domain" description="Calponin-homology (CH)" evidence="7">
    <location>
        <begin position="59"/>
        <end position="181"/>
    </location>
</feature>
<keyword evidence="5" id="KW-0175">Coiled coil</keyword>
<feature type="compositionally biased region" description="Polar residues" evidence="6">
    <location>
        <begin position="1030"/>
        <end position="1041"/>
    </location>
</feature>
<evidence type="ECO:0000259" key="8">
    <source>
        <dbReference type="PROSITE" id="PS50067"/>
    </source>
</evidence>
<dbReference type="Pfam" id="PF00225">
    <property type="entry name" value="Kinesin"/>
    <property type="match status" value="1"/>
</dbReference>
<evidence type="ECO:0000259" key="7">
    <source>
        <dbReference type="PROSITE" id="PS50021"/>
    </source>
</evidence>
<keyword evidence="4" id="KW-0067">ATP-binding</keyword>
<dbReference type="PANTHER" id="PTHR47972:SF4">
    <property type="entry name" value="KINESIN-LIKE PROTEIN KIN-14L"/>
    <property type="match status" value="1"/>
</dbReference>
<dbReference type="SMART" id="SM00033">
    <property type="entry name" value="CH"/>
    <property type="match status" value="1"/>
</dbReference>
<protein>
    <submittedName>
        <fullName evidence="9">Kinesin KP1</fullName>
    </submittedName>
</protein>
<evidence type="ECO:0000313" key="10">
    <source>
        <dbReference type="Proteomes" id="UP000092600"/>
    </source>
</evidence>
<dbReference type="GO" id="GO:0005874">
    <property type="term" value="C:microtubule"/>
    <property type="evidence" value="ECO:0007669"/>
    <property type="project" value="UniProtKB-KW"/>
</dbReference>
<evidence type="ECO:0000256" key="1">
    <source>
        <dbReference type="ARBA" id="ARBA00010899"/>
    </source>
</evidence>
<comment type="similarity">
    <text evidence="1">Belongs to the TRAFAC class myosin-kinesin ATPase superfamily. Kinesin family. KIN-14 subfamily.</text>
</comment>
<dbReference type="InterPro" id="IPR001715">
    <property type="entry name" value="CH_dom"/>
</dbReference>
<reference evidence="9 10" key="1">
    <citation type="journal article" date="2016" name="DNA Res.">
        <title>The draft genome of MD-2 pineapple using hybrid error correction of long reads.</title>
        <authorList>
            <person name="Redwan R.M."/>
            <person name="Saidin A."/>
            <person name="Kumar S.V."/>
        </authorList>
    </citation>
    <scope>NUCLEOTIDE SEQUENCE [LARGE SCALE GENOMIC DNA]</scope>
    <source>
        <strain evidence="10">cv. MD2</strain>
        <tissue evidence="9">Leaf</tissue>
    </source>
</reference>
<dbReference type="GO" id="GO:0005524">
    <property type="term" value="F:ATP binding"/>
    <property type="evidence" value="ECO:0007669"/>
    <property type="project" value="UniProtKB-UniRule"/>
</dbReference>
<sequence>MEEPCRRSFRDGRFASRKAEEADTSNLHYLSRAKVSILISFLGNRWASPTLVLVVSTAACRRSQAASWLESLLGPLGLPVQPSEKEFISCLRSGLILCGAINKILPGAVPKVVGNQPIGATWDSQPLTAYQHFENIRNFLVAVDALKLPSFEASDLERDNLEAGSAAKIVDCILGLKSYHEWKQSSGGNGPGKFMKSPVAPHSASRAQSRLTCSSGLMVRCRRLDLTAPSDNKPSSEKENQKSEGAMDSLVRVLTDCMLNSKENINKDLLDLWSQGKLVIVVFNRIAGLTTLFPFVFCDSFSLGHDPIQLFRKIVSSCPEEEQLKSLLEVHSLEENVLNNDLSQNHESYKVCSGKADSYHWRLLEAQENELAELKTMLLRTKDDFVTLQHQLQDDCKKIRFHIQELSAAAMGYNQAVKENRQLYNTLQELRGNIRVFCRIRPLINSGAKTSIDYIGNDGSLMVLDPLKPQSARKVFQFNKVFCPTATQDDIYKDTQSLIRSVMDGYNVCILAYGQTGSGKTHTMCGPSERSSKEMGLNYKALNDLFQISRTREDVKYELQVQMVEIYNEQPVQSTEDVIKLMKLGETNRAFSSTAMNHRSSRSHSVLTVHVHGKDISGSTIHSCLYLVDLAGSERVNRSEATGDRLREAQHINKSLSCLGDVMTALAQKNSHIPYRNSKLTQLLQNSLGGNAKMLMFAHVSPEADSYVETVSTLKFAQRASTVELGVAHSNKESSEVRELKEQIDSLKKALATKEAEKVASSLKMKENTPLSERAKQMVERTPPRSRRLSIENTTNLKVTKSTNPDDRRVPKSPIPMQKMATEYVPIHHRRSSLEGPNLGKTKSGFKSKMPYRKIKFEFSICVKLNSTNEGEPLKGSNHCSQAALHGGVEAKSRINEECHSVADTDAFLQFSPLTGNLSRDQCLLLEMENLSGYDFRQNTPNRVMKSSEVVSIGDEIGSKSEIKGSNSIVSSKGSHIRKSLQSIGKLINGSERRNTQRPSETPSSKFSISKNIESKSPIPIDARSRRRQSLTAVQPLSRRSSLGGKSVDS</sequence>
<accession>A0A199V7X2</accession>
<keyword evidence="3 4" id="KW-0505">Motor protein</keyword>
<feature type="region of interest" description="Disordered" evidence="6">
    <location>
        <begin position="989"/>
        <end position="1050"/>
    </location>
</feature>
<feature type="compositionally biased region" description="Polar residues" evidence="6">
    <location>
        <begin position="997"/>
        <end position="1012"/>
    </location>
</feature>
<gene>
    <name evidence="9" type="ORF">ACMD2_19926</name>
</gene>
<dbReference type="PROSITE" id="PS50067">
    <property type="entry name" value="KINESIN_MOTOR_2"/>
    <property type="match status" value="1"/>
</dbReference>
<evidence type="ECO:0000313" key="9">
    <source>
        <dbReference type="EMBL" id="OAY73192.1"/>
    </source>
</evidence>
<evidence type="ECO:0000256" key="4">
    <source>
        <dbReference type="PROSITE-ProRule" id="PRU00283"/>
    </source>
</evidence>
<dbReference type="EMBL" id="LSRQ01002797">
    <property type="protein sequence ID" value="OAY73192.1"/>
    <property type="molecule type" value="Genomic_DNA"/>
</dbReference>
<dbReference type="InterPro" id="IPR027640">
    <property type="entry name" value="Kinesin-like_fam"/>
</dbReference>
<dbReference type="Gene3D" id="3.40.850.10">
    <property type="entry name" value="Kinesin motor domain"/>
    <property type="match status" value="2"/>
</dbReference>
<evidence type="ECO:0000256" key="6">
    <source>
        <dbReference type="SAM" id="MobiDB-lite"/>
    </source>
</evidence>
<dbReference type="Gene3D" id="1.10.418.10">
    <property type="entry name" value="Calponin-like domain"/>
    <property type="match status" value="1"/>
</dbReference>
<proteinExistence type="inferred from homology"/>
<feature type="binding site" evidence="4">
    <location>
        <begin position="514"/>
        <end position="521"/>
    </location>
    <ligand>
        <name>ATP</name>
        <dbReference type="ChEBI" id="CHEBI:30616"/>
    </ligand>
</feature>
<feature type="non-terminal residue" evidence="9">
    <location>
        <position position="1050"/>
    </location>
</feature>
<dbReference type="InterPro" id="IPR001752">
    <property type="entry name" value="Kinesin_motor_dom"/>
</dbReference>
<dbReference type="PROSITE" id="PS50021">
    <property type="entry name" value="CH"/>
    <property type="match status" value="1"/>
</dbReference>
<feature type="domain" description="Kinesin motor" evidence="8">
    <location>
        <begin position="433"/>
        <end position="723"/>
    </location>
</feature>
<organism evidence="9 10">
    <name type="scientific">Ananas comosus</name>
    <name type="common">Pineapple</name>
    <name type="synonym">Ananas ananas</name>
    <dbReference type="NCBI Taxonomy" id="4615"/>
    <lineage>
        <taxon>Eukaryota</taxon>
        <taxon>Viridiplantae</taxon>
        <taxon>Streptophyta</taxon>
        <taxon>Embryophyta</taxon>
        <taxon>Tracheophyta</taxon>
        <taxon>Spermatophyta</taxon>
        <taxon>Magnoliopsida</taxon>
        <taxon>Liliopsida</taxon>
        <taxon>Poales</taxon>
        <taxon>Bromeliaceae</taxon>
        <taxon>Bromelioideae</taxon>
        <taxon>Ananas</taxon>
    </lineage>
</organism>
<dbReference type="PANTHER" id="PTHR47972">
    <property type="entry name" value="KINESIN-LIKE PROTEIN KLP-3"/>
    <property type="match status" value="1"/>
</dbReference>
<dbReference type="SUPFAM" id="SSF52540">
    <property type="entry name" value="P-loop containing nucleoside triphosphate hydrolases"/>
    <property type="match status" value="1"/>
</dbReference>
<dbReference type="PRINTS" id="PR00380">
    <property type="entry name" value="KINESINHEAVY"/>
</dbReference>
<evidence type="ECO:0000256" key="5">
    <source>
        <dbReference type="SAM" id="Coils"/>
    </source>
</evidence>
<dbReference type="GO" id="GO:0008017">
    <property type="term" value="F:microtubule binding"/>
    <property type="evidence" value="ECO:0007669"/>
    <property type="project" value="InterPro"/>
</dbReference>
<keyword evidence="4" id="KW-0547">Nucleotide-binding</keyword>
<dbReference type="STRING" id="4615.A0A199V7X2"/>
<keyword evidence="2" id="KW-0493">Microtubule</keyword>
<feature type="coiled-coil region" evidence="5">
    <location>
        <begin position="730"/>
        <end position="757"/>
    </location>
</feature>
<comment type="caution">
    <text evidence="9">The sequence shown here is derived from an EMBL/GenBank/DDBJ whole genome shotgun (WGS) entry which is preliminary data.</text>
</comment>
<dbReference type="InterPro" id="IPR036872">
    <property type="entry name" value="CH_dom_sf"/>
</dbReference>
<dbReference type="GO" id="GO:0003777">
    <property type="term" value="F:microtubule motor activity"/>
    <property type="evidence" value="ECO:0007669"/>
    <property type="project" value="InterPro"/>
</dbReference>
<name>A0A199V7X2_ANACO</name>
<evidence type="ECO:0000256" key="3">
    <source>
        <dbReference type="ARBA" id="ARBA00023175"/>
    </source>
</evidence>
<dbReference type="SMART" id="SM00129">
    <property type="entry name" value="KISc"/>
    <property type="match status" value="1"/>
</dbReference>
<dbReference type="CDD" id="cd21203">
    <property type="entry name" value="CH_AtKIN14-like"/>
    <property type="match status" value="1"/>
</dbReference>
<evidence type="ECO:0000256" key="2">
    <source>
        <dbReference type="ARBA" id="ARBA00022701"/>
    </source>
</evidence>
<dbReference type="InterPro" id="IPR036961">
    <property type="entry name" value="Kinesin_motor_dom_sf"/>
</dbReference>
<dbReference type="SUPFAM" id="SSF47576">
    <property type="entry name" value="Calponin-homology domain, CH-domain"/>
    <property type="match status" value="1"/>
</dbReference>
<dbReference type="AlphaFoldDB" id="A0A199V7X2"/>
<dbReference type="Proteomes" id="UP000092600">
    <property type="component" value="Unassembled WGS sequence"/>
</dbReference>
<dbReference type="InterPro" id="IPR027417">
    <property type="entry name" value="P-loop_NTPase"/>
</dbReference>
<dbReference type="Pfam" id="PF00307">
    <property type="entry name" value="CH"/>
    <property type="match status" value="1"/>
</dbReference>
<dbReference type="GO" id="GO:0007018">
    <property type="term" value="P:microtubule-based movement"/>
    <property type="evidence" value="ECO:0007669"/>
    <property type="project" value="InterPro"/>
</dbReference>
<dbReference type="FunFam" id="1.10.418.10:FF:000073">
    <property type="entry name" value="Kinesin-like protein KIN-14L"/>
    <property type="match status" value="1"/>
</dbReference>